<proteinExistence type="predicted"/>
<keyword evidence="2" id="KW-1185">Reference proteome</keyword>
<accession>A0AAE8Y159</accession>
<organism evidence="1 2">
    <name type="scientific">Halorubrum tailed virus 27</name>
    <dbReference type="NCBI Taxonomy" id="2878008"/>
    <lineage>
        <taxon>Viruses</taxon>
        <taxon>Duplodnaviria</taxon>
        <taxon>Heunggongvirae</taxon>
        <taxon>Uroviricota</taxon>
        <taxon>Caudoviricetes</taxon>
        <taxon>Thumleimavirales</taxon>
        <taxon>Hafunaviridae</taxon>
        <taxon>Minorvirus</taxon>
        <taxon>Minorvirus thailandense</taxon>
        <taxon>Minorvirus HRTV27</taxon>
    </lineage>
</organism>
<dbReference type="Proteomes" id="UP000827260">
    <property type="component" value="Segment"/>
</dbReference>
<sequence>MSLRRYSRKALATISRVGEQYPTVRRTEAGTDRYGGESYSWETAGSVTGVVFYGSRQREIRAEDAGRLRSDRPSIIVAREADLREDDRVIILGLEHRVDAIKTYPTHKEAALRGVTP</sequence>
<gene>
    <name evidence="1" type="ORF">HRTV-27_gp15</name>
</gene>
<name>A0AAE8Y159_9CAUD</name>
<dbReference type="EMBL" id="MZ334522">
    <property type="protein sequence ID" value="UBF22708.1"/>
    <property type="molecule type" value="Genomic_DNA"/>
</dbReference>
<evidence type="ECO:0000313" key="1">
    <source>
        <dbReference type="EMBL" id="UBF22708.1"/>
    </source>
</evidence>
<reference evidence="1" key="1">
    <citation type="submission" date="2021-05" db="EMBL/GenBank/DDBJ databases">
        <title>Diversity, taxonomy and evolution of archaeal viruses of the class Caudoviricetes.</title>
        <authorList>
            <person name="Liu Y."/>
            <person name="Demina T.A."/>
            <person name="Roux S."/>
            <person name="Aiewsakun P."/>
            <person name="Kazlauskas D."/>
            <person name="Simmonds P."/>
            <person name="Prangishvili D."/>
            <person name="Oksanen H.M."/>
            <person name="Krupovic M."/>
        </authorList>
    </citation>
    <scope>NUCLEOTIDE SEQUENCE</scope>
    <source>
        <strain evidence="1">HRTV-27/27</strain>
    </source>
</reference>
<protein>
    <submittedName>
        <fullName evidence="1">SPP1 gp16-like head completion protein</fullName>
    </submittedName>
</protein>
<evidence type="ECO:0000313" key="2">
    <source>
        <dbReference type="Proteomes" id="UP000827260"/>
    </source>
</evidence>